<gene>
    <name evidence="2" type="ORF">B0T14DRAFT_403552</name>
</gene>
<comment type="caution">
    <text evidence="2">The sequence shown here is derived from an EMBL/GenBank/DDBJ whole genome shotgun (WGS) entry which is preliminary data.</text>
</comment>
<dbReference type="AlphaFoldDB" id="A0AA40C3Z2"/>
<dbReference type="PANTHER" id="PTHR47332">
    <property type="entry name" value="SET DOMAIN-CONTAINING PROTEIN 5"/>
    <property type="match status" value="1"/>
</dbReference>
<keyword evidence="3" id="KW-1185">Reference proteome</keyword>
<dbReference type="Pfam" id="PF00856">
    <property type="entry name" value="SET"/>
    <property type="match status" value="1"/>
</dbReference>
<dbReference type="InterPro" id="IPR046341">
    <property type="entry name" value="SET_dom_sf"/>
</dbReference>
<accession>A0AA40C3Z2</accession>
<evidence type="ECO:0000313" key="2">
    <source>
        <dbReference type="EMBL" id="KAK0623914.1"/>
    </source>
</evidence>
<sequence length="214" mass="23397">PWSYPPYCAEDSSTKAKFCVYTSSDYNNGHGVSFIAAPSTEDDILSMVSNASLAERGRRHLAPAEDLGYAVREVPDKGRGVFAQHPIQKGSVFLIGFPAVVIAQEFELGTFPGISEEARHRLYDLAFRQLPFAERVTTLAHSSDEDLYEDVVRKNGFGAKIGGRPYSGVFPEIDMMNHGCQPNTVVRFSASTLSVEATAVRDIAIGEELTISCE</sequence>
<dbReference type="Proteomes" id="UP001175000">
    <property type="component" value="Unassembled WGS sequence"/>
</dbReference>
<evidence type="ECO:0000313" key="3">
    <source>
        <dbReference type="Proteomes" id="UP001175000"/>
    </source>
</evidence>
<organism evidence="2 3">
    <name type="scientific">Immersiella caudata</name>
    <dbReference type="NCBI Taxonomy" id="314043"/>
    <lineage>
        <taxon>Eukaryota</taxon>
        <taxon>Fungi</taxon>
        <taxon>Dikarya</taxon>
        <taxon>Ascomycota</taxon>
        <taxon>Pezizomycotina</taxon>
        <taxon>Sordariomycetes</taxon>
        <taxon>Sordariomycetidae</taxon>
        <taxon>Sordariales</taxon>
        <taxon>Lasiosphaeriaceae</taxon>
        <taxon>Immersiella</taxon>
    </lineage>
</organism>
<reference evidence="2" key="1">
    <citation type="submission" date="2023-06" db="EMBL/GenBank/DDBJ databases">
        <title>Genome-scale phylogeny and comparative genomics of the fungal order Sordariales.</title>
        <authorList>
            <consortium name="Lawrence Berkeley National Laboratory"/>
            <person name="Hensen N."/>
            <person name="Bonometti L."/>
            <person name="Westerberg I."/>
            <person name="Brannstrom I.O."/>
            <person name="Guillou S."/>
            <person name="Cros-Aarteil S."/>
            <person name="Calhoun S."/>
            <person name="Haridas S."/>
            <person name="Kuo A."/>
            <person name="Mondo S."/>
            <person name="Pangilinan J."/>
            <person name="Riley R."/>
            <person name="Labutti K."/>
            <person name="Andreopoulos B."/>
            <person name="Lipzen A."/>
            <person name="Chen C."/>
            <person name="Yanf M."/>
            <person name="Daum C."/>
            <person name="Ng V."/>
            <person name="Clum A."/>
            <person name="Steindorff A."/>
            <person name="Ohm R."/>
            <person name="Martin F."/>
            <person name="Silar P."/>
            <person name="Natvig D."/>
            <person name="Lalanne C."/>
            <person name="Gautier V."/>
            <person name="Ament-Velasquez S.L."/>
            <person name="Kruys A."/>
            <person name="Hutchinson M.I."/>
            <person name="Powell A.J."/>
            <person name="Barry K."/>
            <person name="Miller A.N."/>
            <person name="Grigoriev I.V."/>
            <person name="Debuchy R."/>
            <person name="Gladieux P."/>
            <person name="Thoren M.H."/>
            <person name="Johannesson H."/>
        </authorList>
    </citation>
    <scope>NUCLEOTIDE SEQUENCE</scope>
    <source>
        <strain evidence="2">CBS 606.72</strain>
    </source>
</reference>
<dbReference type="PANTHER" id="PTHR47332:SF6">
    <property type="entry name" value="SET DOMAIN-CONTAINING PROTEIN"/>
    <property type="match status" value="1"/>
</dbReference>
<dbReference type="EMBL" id="JAULSU010000003">
    <property type="protein sequence ID" value="KAK0623914.1"/>
    <property type="molecule type" value="Genomic_DNA"/>
</dbReference>
<name>A0AA40C3Z2_9PEZI</name>
<dbReference type="InterPro" id="IPR053185">
    <property type="entry name" value="SET_domain_protein"/>
</dbReference>
<feature type="non-terminal residue" evidence="2">
    <location>
        <position position="214"/>
    </location>
</feature>
<dbReference type="SUPFAM" id="SSF82199">
    <property type="entry name" value="SET domain"/>
    <property type="match status" value="1"/>
</dbReference>
<feature type="non-terminal residue" evidence="2">
    <location>
        <position position="1"/>
    </location>
</feature>
<protein>
    <recommendedName>
        <fullName evidence="1">SET domain-containing protein</fullName>
    </recommendedName>
</protein>
<dbReference type="PROSITE" id="PS50280">
    <property type="entry name" value="SET"/>
    <property type="match status" value="1"/>
</dbReference>
<dbReference type="Gene3D" id="2.170.270.10">
    <property type="entry name" value="SET domain"/>
    <property type="match status" value="1"/>
</dbReference>
<proteinExistence type="predicted"/>
<evidence type="ECO:0000259" key="1">
    <source>
        <dbReference type="PROSITE" id="PS50280"/>
    </source>
</evidence>
<feature type="domain" description="SET" evidence="1">
    <location>
        <begin position="67"/>
        <end position="214"/>
    </location>
</feature>
<dbReference type="InterPro" id="IPR001214">
    <property type="entry name" value="SET_dom"/>
</dbReference>